<reference evidence="1" key="1">
    <citation type="submission" date="2019-07" db="EMBL/GenBank/DDBJ databases">
        <title>The discovery of a new lineage B mimivirus raises questions about particles surface fibrils.</title>
        <authorList>
            <person name="Silva L.K.S."/>
            <person name="Rodrigues R.A.L."/>
            <person name="Andrade A.C.S.P."/>
            <person name="Hikida H."/>
            <person name="Andreani J."/>
            <person name="Levasseur A."/>
            <person name="La Scola B."/>
            <person name="Abrahao J.S."/>
        </authorList>
    </citation>
    <scope>NUCLEOTIDE SEQUENCE</scope>
    <source>
        <strain evidence="1">B60</strain>
    </source>
</reference>
<evidence type="ECO:0000313" key="1">
    <source>
        <dbReference type="EMBL" id="QID06524.1"/>
    </source>
</evidence>
<proteinExistence type="predicted"/>
<dbReference type="EMBL" id="MN175499">
    <property type="protein sequence ID" value="QID06524.1"/>
    <property type="molecule type" value="Genomic_DNA"/>
</dbReference>
<accession>A0A6G6ACH1</accession>
<organism evidence="1">
    <name type="scientific">Borely moumouvirus</name>
    <dbReference type="NCBI Taxonomy" id="2712067"/>
    <lineage>
        <taxon>Viruses</taxon>
        <taxon>Varidnaviria</taxon>
        <taxon>Bamfordvirae</taxon>
        <taxon>Nucleocytoviricota</taxon>
        <taxon>Megaviricetes</taxon>
        <taxon>Imitervirales</taxon>
        <taxon>Mimiviridae</taxon>
        <taxon>Megamimivirinae</taxon>
        <taxon>Moumouvirus</taxon>
    </lineage>
</organism>
<sequence length="67" mass="7982">MSYNQQNIEEFYDAIEVFGNRYFDVQEKCNIWRQIKSSGRKECTEAKQRLLSDLIKASKKSNIVKFN</sequence>
<protein>
    <submittedName>
        <fullName evidence="1">Uncharacterized protein</fullName>
    </submittedName>
</protein>
<name>A0A6G6ACH1_9VIRU</name>